<dbReference type="PANTHER" id="PTHR35861">
    <property type="match status" value="1"/>
</dbReference>
<organism evidence="4 5">
    <name type="scientific">Streptantibioticus ferralitis</name>
    <dbReference type="NCBI Taxonomy" id="236510"/>
    <lineage>
        <taxon>Bacteria</taxon>
        <taxon>Bacillati</taxon>
        <taxon>Actinomycetota</taxon>
        <taxon>Actinomycetes</taxon>
        <taxon>Kitasatosporales</taxon>
        <taxon>Streptomycetaceae</taxon>
        <taxon>Streptantibioticus</taxon>
    </lineage>
</organism>
<dbReference type="Pfam" id="PF17482">
    <property type="entry name" value="Phage_sheath_1C"/>
    <property type="match status" value="1"/>
</dbReference>
<reference evidence="4 5" key="1">
    <citation type="submission" date="2023-03" db="EMBL/GenBank/DDBJ databases">
        <title>Draft genome sequence of type strain Streptomyces ferralitis JCM 14344.</title>
        <authorList>
            <person name="Klaysubun C."/>
            <person name="Duangmal K."/>
        </authorList>
    </citation>
    <scope>NUCLEOTIDE SEQUENCE [LARGE SCALE GENOMIC DNA]</scope>
    <source>
        <strain evidence="4 5">JCM 14344</strain>
    </source>
</reference>
<gene>
    <name evidence="4" type="ORF">P2L57_18270</name>
</gene>
<evidence type="ECO:0000259" key="2">
    <source>
        <dbReference type="Pfam" id="PF04984"/>
    </source>
</evidence>
<dbReference type="Pfam" id="PF04984">
    <property type="entry name" value="Phage_sheath_1"/>
    <property type="match status" value="1"/>
</dbReference>
<evidence type="ECO:0000259" key="3">
    <source>
        <dbReference type="Pfam" id="PF17482"/>
    </source>
</evidence>
<accession>A0ABT5Z181</accession>
<dbReference type="InterPro" id="IPR035089">
    <property type="entry name" value="Phage_sheath_subtilisin"/>
</dbReference>
<dbReference type="PANTHER" id="PTHR35861:SF1">
    <property type="entry name" value="PHAGE TAIL SHEATH PROTEIN"/>
    <property type="match status" value="1"/>
</dbReference>
<dbReference type="Proteomes" id="UP001220022">
    <property type="component" value="Unassembled WGS sequence"/>
</dbReference>
<dbReference type="Gene3D" id="3.40.50.11780">
    <property type="match status" value="2"/>
</dbReference>
<feature type="domain" description="Tail sheath protein C-terminal" evidence="3">
    <location>
        <begin position="395"/>
        <end position="500"/>
    </location>
</feature>
<protein>
    <submittedName>
        <fullName evidence="4">Phage tail sheath family protein</fullName>
    </submittedName>
</protein>
<name>A0ABT5Z181_9ACTN</name>
<evidence type="ECO:0000313" key="5">
    <source>
        <dbReference type="Proteomes" id="UP001220022"/>
    </source>
</evidence>
<comment type="caution">
    <text evidence="4">The sequence shown here is derived from an EMBL/GenBank/DDBJ whole genome shotgun (WGS) entry which is preliminary data.</text>
</comment>
<keyword evidence="5" id="KW-1185">Reference proteome</keyword>
<feature type="domain" description="Tail sheath protein subtilisin-like" evidence="2">
    <location>
        <begin position="247"/>
        <end position="394"/>
    </location>
</feature>
<proteinExistence type="inferred from homology"/>
<dbReference type="EMBL" id="JARHTQ010000010">
    <property type="protein sequence ID" value="MDF2257591.1"/>
    <property type="molecule type" value="Genomic_DNA"/>
</dbReference>
<comment type="similarity">
    <text evidence="1">Belongs to the myoviridae tail sheath protein family.</text>
</comment>
<dbReference type="InterPro" id="IPR052042">
    <property type="entry name" value="Tail_sheath_structural"/>
</dbReference>
<evidence type="ECO:0000256" key="1">
    <source>
        <dbReference type="ARBA" id="ARBA00008005"/>
    </source>
</evidence>
<sequence>MPSYLTPGVYVEEVQSGARPIEGVGTAVAALVGFAETGPFHEPTLVTNWDQYVQQFGGFTEGTYLAHAVYGFFANGGGSAYVVRVGGPAQAAGTSKDAVRQAPAPTAVAGFLFSALPGAGPDVSVEIADADGENVPDDRFKLVVRQGDKVAETYDVSTRRNIKGYVVTQLKESKLIAVTEQPGTAPSRPERQALALAAAPAAAPAAPATRLDPAEYVGDASARTGFAGLEAIDEITMVAVPDLMSAFQRGDIDAEGVRTVQLAVMSHCEQMGDRIAVLDTPPGLTAQKVRTWRNEEAGFDSRYAALYYPWIKVFDPAIGRNVMVPPSGHAAGVWARSDSERGVHKAPANEIIRGAVDLEIRLSKGEQDLLNPIGVNCVRAFPGRGIRIWGARTLSSDPAWRYLNVRRLFNYLEESILLGTQWVVFEPNDDRLWSSIRRNITAFLTEEWRRGALFGSTAAEAFYVKCDRDNNPQESIDLGQVVCEIGVAPVKPAEFVVFRLSQFSDSTSLVNE</sequence>
<dbReference type="RefSeq" id="WP_275815739.1">
    <property type="nucleotide sequence ID" value="NZ_BAAANM010000001.1"/>
</dbReference>
<dbReference type="InterPro" id="IPR020287">
    <property type="entry name" value="Tail_sheath_C"/>
</dbReference>
<evidence type="ECO:0000313" key="4">
    <source>
        <dbReference type="EMBL" id="MDF2257591.1"/>
    </source>
</evidence>